<protein>
    <recommendedName>
        <fullName evidence="3">F-box domain-containing protein</fullName>
    </recommendedName>
</protein>
<dbReference type="AlphaFoldDB" id="A0AAD7ESK9"/>
<dbReference type="Gene3D" id="1.20.1280.50">
    <property type="match status" value="1"/>
</dbReference>
<comment type="caution">
    <text evidence="1">The sequence shown here is derived from an EMBL/GenBank/DDBJ whole genome shotgun (WGS) entry which is preliminary data.</text>
</comment>
<sequence length="395" mass="44023">MSGAFDLGEMHGLLPGLRKRNLDSPPDEVLRRIFGYIQCSADTTHPELLITSVTHHWREVAIKIPSLWTRVSINHDREISVLEAILSRSQNLPLSIYIRLDAFKYRFITDYMAAIDLLVPHVARWRHLSIIATNPVLHLLTTQIHVLPLTALEHFELVQSDTGHIQHFGPFTFEPAVFRTLRLERAMIYPADASLLARLTHMELKESSLAMLDEHKLLSLDYPPSEARTPSILALQHLVLDASNPVPDRGMPYSPAFSAAHLTTLSLTRLAAPSMDRVQALSRFFGTALAAPALHHLTIADIHGHALVMLLSVIRAATFPHLDRLTLASIDTSGVDERVIGAFTEDVAELVLARLDPAPLFRHLLVPAVWPTLRRIELDGVEVPRAAIASQFGLD</sequence>
<name>A0AAD7ESK9_9AGAR</name>
<accession>A0AAD7ESK9</accession>
<organism evidence="1 2">
    <name type="scientific">Mycena albidolilacea</name>
    <dbReference type="NCBI Taxonomy" id="1033008"/>
    <lineage>
        <taxon>Eukaryota</taxon>
        <taxon>Fungi</taxon>
        <taxon>Dikarya</taxon>
        <taxon>Basidiomycota</taxon>
        <taxon>Agaricomycotina</taxon>
        <taxon>Agaricomycetes</taxon>
        <taxon>Agaricomycetidae</taxon>
        <taxon>Agaricales</taxon>
        <taxon>Marasmiineae</taxon>
        <taxon>Mycenaceae</taxon>
        <taxon>Mycena</taxon>
    </lineage>
</organism>
<keyword evidence="2" id="KW-1185">Reference proteome</keyword>
<dbReference type="Proteomes" id="UP001218218">
    <property type="component" value="Unassembled WGS sequence"/>
</dbReference>
<proteinExistence type="predicted"/>
<evidence type="ECO:0000313" key="2">
    <source>
        <dbReference type="Proteomes" id="UP001218218"/>
    </source>
</evidence>
<gene>
    <name evidence="1" type="ORF">DFH08DRAFT_935718</name>
</gene>
<reference evidence="1" key="1">
    <citation type="submission" date="2023-03" db="EMBL/GenBank/DDBJ databases">
        <title>Massive genome expansion in bonnet fungi (Mycena s.s.) driven by repeated elements and novel gene families across ecological guilds.</title>
        <authorList>
            <consortium name="Lawrence Berkeley National Laboratory"/>
            <person name="Harder C.B."/>
            <person name="Miyauchi S."/>
            <person name="Viragh M."/>
            <person name="Kuo A."/>
            <person name="Thoen E."/>
            <person name="Andreopoulos B."/>
            <person name="Lu D."/>
            <person name="Skrede I."/>
            <person name="Drula E."/>
            <person name="Henrissat B."/>
            <person name="Morin E."/>
            <person name="Kohler A."/>
            <person name="Barry K."/>
            <person name="LaButti K."/>
            <person name="Morin E."/>
            <person name="Salamov A."/>
            <person name="Lipzen A."/>
            <person name="Mereny Z."/>
            <person name="Hegedus B."/>
            <person name="Baldrian P."/>
            <person name="Stursova M."/>
            <person name="Weitz H."/>
            <person name="Taylor A."/>
            <person name="Grigoriev I.V."/>
            <person name="Nagy L.G."/>
            <person name="Martin F."/>
            <person name="Kauserud H."/>
        </authorList>
    </citation>
    <scope>NUCLEOTIDE SEQUENCE</scope>
    <source>
        <strain evidence="1">CBHHK002</strain>
    </source>
</reference>
<dbReference type="EMBL" id="JARIHO010000015">
    <property type="protein sequence ID" value="KAJ7349765.1"/>
    <property type="molecule type" value="Genomic_DNA"/>
</dbReference>
<evidence type="ECO:0000313" key="1">
    <source>
        <dbReference type="EMBL" id="KAJ7349765.1"/>
    </source>
</evidence>
<evidence type="ECO:0008006" key="3">
    <source>
        <dbReference type="Google" id="ProtNLM"/>
    </source>
</evidence>